<proteinExistence type="predicted"/>
<name>A0A6J1PUT6_9HYME</name>
<organism evidence="2 3">
    <name type="scientific">Temnothorax curvispinosus</name>
    <dbReference type="NCBI Taxonomy" id="300111"/>
    <lineage>
        <taxon>Eukaryota</taxon>
        <taxon>Metazoa</taxon>
        <taxon>Ecdysozoa</taxon>
        <taxon>Arthropoda</taxon>
        <taxon>Hexapoda</taxon>
        <taxon>Insecta</taxon>
        <taxon>Pterygota</taxon>
        <taxon>Neoptera</taxon>
        <taxon>Endopterygota</taxon>
        <taxon>Hymenoptera</taxon>
        <taxon>Apocrita</taxon>
        <taxon>Aculeata</taxon>
        <taxon>Formicoidea</taxon>
        <taxon>Formicidae</taxon>
        <taxon>Myrmicinae</taxon>
        <taxon>Temnothorax</taxon>
    </lineage>
</organism>
<dbReference type="Pfam" id="PF17182">
    <property type="entry name" value="OSK"/>
    <property type="match status" value="1"/>
</dbReference>
<dbReference type="Gene3D" id="3.40.50.1110">
    <property type="entry name" value="SGNH hydrolase"/>
    <property type="match status" value="1"/>
</dbReference>
<dbReference type="CDD" id="cd09972">
    <property type="entry name" value="LOTUS_TDRD_OSKAR"/>
    <property type="match status" value="1"/>
</dbReference>
<dbReference type="InterPro" id="IPR041966">
    <property type="entry name" value="LOTUS-like"/>
</dbReference>
<keyword evidence="2" id="KW-1185">Reference proteome</keyword>
<dbReference type="InterPro" id="IPR036514">
    <property type="entry name" value="SGNH_hydro_sf"/>
</dbReference>
<evidence type="ECO:0000259" key="1">
    <source>
        <dbReference type="PROSITE" id="PS51644"/>
    </source>
</evidence>
<reference evidence="3" key="1">
    <citation type="submission" date="2025-08" db="UniProtKB">
        <authorList>
            <consortium name="RefSeq"/>
        </authorList>
    </citation>
    <scope>IDENTIFICATION</scope>
    <source>
        <tissue evidence="3">Whole body</tissue>
    </source>
</reference>
<feature type="domain" description="HTH OST-type" evidence="1">
    <location>
        <begin position="1"/>
        <end position="74"/>
    </location>
</feature>
<sequence length="398" mass="46211">MEETVALIKSCIISKKGGVPIEDLNDEFQTVVGESIPYRRLGFSSLRALLQTIDGLETTWNDFGEETLRINDSKISHIDRLIRKQKVDYSKTRNKYYKQFMRNDGNLRYNNDERREKNRLIYNTNRANRRNQDLAHRRNPNLFGTNGAYKNNFLNREEENHHPVVIETNEVKKQDSIYEPVANGQQLLGDDFFLQLAIRNLHHSIWRYKDSLALHCGLCISGQTISDCTRALRNISSISNRVVILLGSVDVYNNATCDEMIEDMTELLQVLRSKFHLSNTAISICTLPPLANISIYSYKKQSMALLSFNNWIRSLADDPSTRDTSFVNYPVIDLYTKFCHDETYVTNYDWFQTQARRVSGTKHSYVLWNDIGRMRAMDLICEEKNMDRSRSPSSLSMQ</sequence>
<dbReference type="Gene3D" id="3.30.420.610">
    <property type="entry name" value="LOTUS domain-like"/>
    <property type="match status" value="1"/>
</dbReference>
<dbReference type="SUPFAM" id="SSF52266">
    <property type="entry name" value="SGNH hydrolase"/>
    <property type="match status" value="1"/>
</dbReference>
<accession>A0A6J1PUT6</accession>
<dbReference type="GeneID" id="112455425"/>
<dbReference type="OrthoDB" id="10034606at2759"/>
<dbReference type="InterPro" id="IPR033447">
    <property type="entry name" value="OSK"/>
</dbReference>
<dbReference type="Proteomes" id="UP000504618">
    <property type="component" value="Unplaced"/>
</dbReference>
<dbReference type="AlphaFoldDB" id="A0A6J1PUT6"/>
<gene>
    <name evidence="3" type="primary">LOC112455425</name>
</gene>
<dbReference type="RefSeq" id="XP_024873093.1">
    <property type="nucleotide sequence ID" value="XM_025017325.1"/>
</dbReference>
<dbReference type="Pfam" id="PF12872">
    <property type="entry name" value="OST-HTH"/>
    <property type="match status" value="1"/>
</dbReference>
<evidence type="ECO:0000313" key="2">
    <source>
        <dbReference type="Proteomes" id="UP000504618"/>
    </source>
</evidence>
<evidence type="ECO:0000313" key="3">
    <source>
        <dbReference type="RefSeq" id="XP_024873093.1"/>
    </source>
</evidence>
<dbReference type="PROSITE" id="PS51644">
    <property type="entry name" value="HTH_OST"/>
    <property type="match status" value="1"/>
</dbReference>
<dbReference type="InterPro" id="IPR025605">
    <property type="entry name" value="OST-HTH/LOTUS_dom"/>
</dbReference>
<protein>
    <submittedName>
        <fullName evidence="3">Uncharacterized protein LOC112455425</fullName>
    </submittedName>
</protein>